<dbReference type="GO" id="GO:0005524">
    <property type="term" value="F:ATP binding"/>
    <property type="evidence" value="ECO:0007669"/>
    <property type="project" value="UniProtKB-UniRule"/>
</dbReference>
<protein>
    <submittedName>
        <fullName evidence="3 4">Phosphotransferase</fullName>
    </submittedName>
</protein>
<keyword evidence="1" id="KW-0547">Nucleotide-binding</keyword>
<dbReference type="InterPro" id="IPR011009">
    <property type="entry name" value="Kinase-like_dom_sf"/>
</dbReference>
<dbReference type="PANTHER" id="PTHR21310">
    <property type="entry name" value="AMINOGLYCOSIDE PHOSPHOTRANSFERASE-RELATED-RELATED"/>
    <property type="match status" value="1"/>
</dbReference>
<evidence type="ECO:0000313" key="3">
    <source>
        <dbReference type="EMBL" id="RKF29059.1"/>
    </source>
</evidence>
<name>A0A420F806_9ACTN</name>
<sequence>MSAHSPTQRRLTPDEVARLVRASFGPGPAVADCGPLGGGGFAAVWWVRLDDGREAVLKVAPPPDARLLRYERDLCAAEARYFRLVAAHAPRVPVPPLLHHGADPAYGEWLVMGLLPGRSLADLAADGGVDDGPARFDSGVALAALHTVTGARFGYDDAHRPSGATWREAFGAMVDALLADAADWDVRLPAAPEWIRALVGRHAPALDAVRRPALLHFDGWDGNVLAAPGPDGRLRLTGLVDGERFLYGDPLMDLVSPLLLRKVEDEPDHPVLRGYRSAAPLDLDAAAARRLSLYRMYLYLLMVVEMPSRGMTPDSHPERHTDLADLLHQELTDLARD</sequence>
<proteinExistence type="predicted"/>
<evidence type="ECO:0000256" key="1">
    <source>
        <dbReference type="PROSITE-ProRule" id="PRU10141"/>
    </source>
</evidence>
<dbReference type="GO" id="GO:0016740">
    <property type="term" value="F:transferase activity"/>
    <property type="evidence" value="ECO:0007669"/>
    <property type="project" value="UniProtKB-KW"/>
</dbReference>
<dbReference type="EMBL" id="CP108084">
    <property type="protein sequence ID" value="WUP51047.1"/>
    <property type="molecule type" value="Genomic_DNA"/>
</dbReference>
<evidence type="ECO:0000259" key="2">
    <source>
        <dbReference type="Pfam" id="PF01636"/>
    </source>
</evidence>
<keyword evidence="6" id="KW-1185">Reference proteome</keyword>
<dbReference type="Pfam" id="PF01636">
    <property type="entry name" value="APH"/>
    <property type="match status" value="1"/>
</dbReference>
<dbReference type="Proteomes" id="UP000285744">
    <property type="component" value="Unassembled WGS sequence"/>
</dbReference>
<keyword evidence="1" id="KW-0067">ATP-binding</keyword>
<dbReference type="PANTHER" id="PTHR21310:SF15">
    <property type="entry name" value="AMINOGLYCOSIDE PHOSPHOTRANSFERASE DOMAIN-CONTAINING PROTEIN"/>
    <property type="match status" value="1"/>
</dbReference>
<feature type="domain" description="Aminoglycoside phosphotransferase" evidence="2">
    <location>
        <begin position="37"/>
        <end position="276"/>
    </location>
</feature>
<evidence type="ECO:0000313" key="4">
    <source>
        <dbReference type="EMBL" id="WUP51047.1"/>
    </source>
</evidence>
<evidence type="ECO:0000313" key="6">
    <source>
        <dbReference type="Proteomes" id="UP001432190"/>
    </source>
</evidence>
<dbReference type="InterPro" id="IPR002575">
    <property type="entry name" value="Aminoglycoside_PTrfase"/>
</dbReference>
<reference evidence="3 5" key="1">
    <citation type="journal article" date="2018" name="Int. J. Syst. Evol. Microbiol.">
        <title>Micromonospora globbae sp. nov., an endophytic actinomycete isolated from roots of Globba winitii C. H. Wright.</title>
        <authorList>
            <person name="Kuncharoen N."/>
            <person name="Pittayakhajonwut P."/>
            <person name="Tanasupawat S."/>
        </authorList>
    </citation>
    <scope>NUCLEOTIDE SEQUENCE [LARGE SCALE GENOMIC DNA]</scope>
    <source>
        <strain evidence="3 5">WPS1-2</strain>
    </source>
</reference>
<dbReference type="Proteomes" id="UP001432190">
    <property type="component" value="Chromosome"/>
</dbReference>
<dbReference type="Gene3D" id="3.30.200.20">
    <property type="entry name" value="Phosphorylase Kinase, domain 1"/>
    <property type="match status" value="1"/>
</dbReference>
<dbReference type="InterPro" id="IPR017441">
    <property type="entry name" value="Protein_kinase_ATP_BS"/>
</dbReference>
<dbReference type="SUPFAM" id="SSF56112">
    <property type="entry name" value="Protein kinase-like (PK-like)"/>
    <property type="match status" value="1"/>
</dbReference>
<organism evidence="3 5">
    <name type="scientific">Micromonospora globbae</name>
    <dbReference type="NCBI Taxonomy" id="1894969"/>
    <lineage>
        <taxon>Bacteria</taxon>
        <taxon>Bacillati</taxon>
        <taxon>Actinomycetota</taxon>
        <taxon>Actinomycetes</taxon>
        <taxon>Micromonosporales</taxon>
        <taxon>Micromonosporaceae</taxon>
        <taxon>Micromonospora</taxon>
    </lineage>
</organism>
<accession>A0A420F806</accession>
<dbReference type="PROSITE" id="PS00107">
    <property type="entry name" value="PROTEIN_KINASE_ATP"/>
    <property type="match status" value="1"/>
</dbReference>
<reference evidence="4" key="2">
    <citation type="submission" date="2022-10" db="EMBL/GenBank/DDBJ databases">
        <title>The complete genomes of actinobacterial strains from the NBC collection.</title>
        <authorList>
            <person name="Joergensen T.S."/>
            <person name="Alvarez Arevalo M."/>
            <person name="Sterndorff E.B."/>
            <person name="Faurdal D."/>
            <person name="Vuksanovic O."/>
            <person name="Mourched A.-S."/>
            <person name="Charusanti P."/>
            <person name="Shaw S."/>
            <person name="Blin K."/>
            <person name="Weber T."/>
        </authorList>
    </citation>
    <scope>NUCLEOTIDE SEQUENCE</scope>
    <source>
        <strain evidence="4">NBC_00256</strain>
    </source>
</reference>
<dbReference type="Gene3D" id="3.90.1200.10">
    <property type="match status" value="1"/>
</dbReference>
<feature type="binding site" evidence="1">
    <location>
        <position position="58"/>
    </location>
    <ligand>
        <name>ATP</name>
        <dbReference type="ChEBI" id="CHEBI:30616"/>
    </ligand>
</feature>
<dbReference type="RefSeq" id="WP_120326298.1">
    <property type="nucleotide sequence ID" value="NZ_CP108084.1"/>
</dbReference>
<dbReference type="AlphaFoldDB" id="A0A420F806"/>
<dbReference type="OrthoDB" id="5490445at2"/>
<gene>
    <name evidence="3" type="ORF">D7I43_00255</name>
    <name evidence="4" type="ORF">OG994_05920</name>
</gene>
<evidence type="ECO:0000313" key="5">
    <source>
        <dbReference type="Proteomes" id="UP000285744"/>
    </source>
</evidence>
<dbReference type="InterPro" id="IPR051678">
    <property type="entry name" value="AGP_Transferase"/>
</dbReference>
<keyword evidence="3" id="KW-0808">Transferase</keyword>
<dbReference type="EMBL" id="RAQQ01000001">
    <property type="protein sequence ID" value="RKF29059.1"/>
    <property type="molecule type" value="Genomic_DNA"/>
</dbReference>